<keyword evidence="2" id="KW-0677">Repeat</keyword>
<organism evidence="5 6">
    <name type="scientific">Nannocystis pusilla</name>
    <dbReference type="NCBI Taxonomy" id="889268"/>
    <lineage>
        <taxon>Bacteria</taxon>
        <taxon>Pseudomonadati</taxon>
        <taxon>Myxococcota</taxon>
        <taxon>Polyangia</taxon>
        <taxon>Nannocystales</taxon>
        <taxon>Nannocystaceae</taxon>
        <taxon>Nannocystis</taxon>
    </lineage>
</organism>
<dbReference type="InterPro" id="IPR013519">
    <property type="entry name" value="Int_alpha_beta-p"/>
</dbReference>
<dbReference type="SMART" id="SM00191">
    <property type="entry name" value="Int_alpha"/>
    <property type="match status" value="3"/>
</dbReference>
<evidence type="ECO:0000256" key="2">
    <source>
        <dbReference type="ARBA" id="ARBA00022737"/>
    </source>
</evidence>
<evidence type="ECO:0000256" key="1">
    <source>
        <dbReference type="ARBA" id="ARBA00022729"/>
    </source>
</evidence>
<keyword evidence="3" id="KW-0325">Glycoprotein</keyword>
<dbReference type="Pfam" id="PF14312">
    <property type="entry name" value="FG-GAP_2"/>
    <property type="match status" value="3"/>
</dbReference>
<feature type="region of interest" description="Disordered" evidence="4">
    <location>
        <begin position="323"/>
        <end position="346"/>
    </location>
</feature>
<keyword evidence="1" id="KW-0732">Signal</keyword>
<comment type="caution">
    <text evidence="5">The sequence shown here is derived from an EMBL/GenBank/DDBJ whole genome shotgun (WGS) entry which is preliminary data.</text>
</comment>
<evidence type="ECO:0000256" key="4">
    <source>
        <dbReference type="SAM" id="MobiDB-lite"/>
    </source>
</evidence>
<dbReference type="AlphaFoldDB" id="A0A9X3EWE6"/>
<dbReference type="PANTHER" id="PTHR36220:SF1">
    <property type="entry name" value="GAMMA TUBULIN COMPLEX COMPONENT C-TERMINAL DOMAIN-CONTAINING PROTEIN"/>
    <property type="match status" value="1"/>
</dbReference>
<dbReference type="EMBL" id="JAPNKE010000002">
    <property type="protein sequence ID" value="MCY1011558.1"/>
    <property type="molecule type" value="Genomic_DNA"/>
</dbReference>
<dbReference type="RefSeq" id="WP_267774841.1">
    <property type="nucleotide sequence ID" value="NZ_JAPNKE010000002.1"/>
</dbReference>
<feature type="region of interest" description="Disordered" evidence="4">
    <location>
        <begin position="249"/>
        <end position="270"/>
    </location>
</feature>
<sequence>MFARNGSGWSQQAYLKPSNTKPDAWFGASLALSTDGDVLAVGAPGESSSGSGVDGIQTDSAAPVSGAVYVFARGEDGWSQREFVKASNAEAEDGFGTSVALAGDGRTLVVGAPGEDSGVAGEDDSPHDNAAPWSGAAYVFTADDGEWSQRAYLKAWNADASDFFGGVVSISRDGQTIAVSADREGSAATGIDGDETDNSVPEAGAVYLFARAGGSWVREAYVKAPDTEPDRFGTSMALSADGSTLAIGAPSEDGADVGVGGDPSNNSRKDSGAVFVYRRTPGSWQLQSYVKSPNSDEKDRFGLALALSGDGTTLAVGTSDEASLATGVGGDQSNNSGPRTGAVYLY</sequence>
<name>A0A9X3EWE6_9BACT</name>
<dbReference type="Proteomes" id="UP001150924">
    <property type="component" value="Unassembled WGS sequence"/>
</dbReference>
<gene>
    <name evidence="5" type="ORF">OV079_39550</name>
</gene>
<evidence type="ECO:0000313" key="6">
    <source>
        <dbReference type="Proteomes" id="UP001150924"/>
    </source>
</evidence>
<dbReference type="SUPFAM" id="SSF82171">
    <property type="entry name" value="DPP6 N-terminal domain-like"/>
    <property type="match status" value="1"/>
</dbReference>
<evidence type="ECO:0000313" key="5">
    <source>
        <dbReference type="EMBL" id="MCY1011558.1"/>
    </source>
</evidence>
<dbReference type="InterPro" id="IPR013517">
    <property type="entry name" value="FG-GAP"/>
</dbReference>
<evidence type="ECO:0000256" key="3">
    <source>
        <dbReference type="ARBA" id="ARBA00023180"/>
    </source>
</evidence>
<keyword evidence="6" id="KW-1185">Reference proteome</keyword>
<proteinExistence type="predicted"/>
<reference evidence="5" key="1">
    <citation type="submission" date="2022-11" db="EMBL/GenBank/DDBJ databases">
        <title>Minimal conservation of predation-associated metabolite biosynthetic gene clusters underscores biosynthetic potential of Myxococcota including descriptions for ten novel species: Archangium lansinium sp. nov., Myxococcus landrumus sp. nov., Nannocystis bai.</title>
        <authorList>
            <person name="Ahearne A."/>
            <person name="Stevens C."/>
            <person name="Phillips K."/>
        </authorList>
    </citation>
    <scope>NUCLEOTIDE SEQUENCE</scope>
    <source>
        <strain evidence="5">Na p29</strain>
    </source>
</reference>
<dbReference type="Gene3D" id="2.130.10.130">
    <property type="entry name" value="Integrin alpha, N-terminal"/>
    <property type="match status" value="3"/>
</dbReference>
<accession>A0A9X3EWE6</accession>
<evidence type="ECO:0008006" key="7">
    <source>
        <dbReference type="Google" id="ProtNLM"/>
    </source>
</evidence>
<dbReference type="PANTHER" id="PTHR36220">
    <property type="entry name" value="UNNAMED PRODUCT"/>
    <property type="match status" value="1"/>
</dbReference>
<protein>
    <recommendedName>
        <fullName evidence="7">Integrin</fullName>
    </recommendedName>
</protein>
<dbReference type="PROSITE" id="PS51470">
    <property type="entry name" value="FG_GAP"/>
    <property type="match status" value="1"/>
</dbReference>
<dbReference type="InterPro" id="IPR028994">
    <property type="entry name" value="Integrin_alpha_N"/>
</dbReference>